<proteinExistence type="predicted"/>
<gene>
    <name evidence="1" type="ORF">DERYTH_LOCUS11563</name>
</gene>
<evidence type="ECO:0000313" key="2">
    <source>
        <dbReference type="Proteomes" id="UP000789405"/>
    </source>
</evidence>
<name>A0A9N9ELT2_9GLOM</name>
<dbReference type="AlphaFoldDB" id="A0A9N9ELT2"/>
<dbReference type="EMBL" id="CAJVPY010007203">
    <property type="protein sequence ID" value="CAG8676866.1"/>
    <property type="molecule type" value="Genomic_DNA"/>
</dbReference>
<dbReference type="Proteomes" id="UP000789405">
    <property type="component" value="Unassembled WGS sequence"/>
</dbReference>
<sequence length="75" mass="8576">MAAKEVVLNETTILQEILSYSDSNSSNDESDVEIKKISYSVVLKQCKSLIQYVEQQEPVKFVKDQDLPQLRSLLK</sequence>
<dbReference type="OrthoDB" id="2431285at2759"/>
<organism evidence="1 2">
    <name type="scientific">Dentiscutata erythropus</name>
    <dbReference type="NCBI Taxonomy" id="1348616"/>
    <lineage>
        <taxon>Eukaryota</taxon>
        <taxon>Fungi</taxon>
        <taxon>Fungi incertae sedis</taxon>
        <taxon>Mucoromycota</taxon>
        <taxon>Glomeromycotina</taxon>
        <taxon>Glomeromycetes</taxon>
        <taxon>Diversisporales</taxon>
        <taxon>Gigasporaceae</taxon>
        <taxon>Dentiscutata</taxon>
    </lineage>
</organism>
<accession>A0A9N9ELT2</accession>
<protein>
    <submittedName>
        <fullName evidence="1">10527_t:CDS:1</fullName>
    </submittedName>
</protein>
<comment type="caution">
    <text evidence="1">The sequence shown here is derived from an EMBL/GenBank/DDBJ whole genome shotgun (WGS) entry which is preliminary data.</text>
</comment>
<evidence type="ECO:0000313" key="1">
    <source>
        <dbReference type="EMBL" id="CAG8676866.1"/>
    </source>
</evidence>
<reference evidence="1" key="1">
    <citation type="submission" date="2021-06" db="EMBL/GenBank/DDBJ databases">
        <authorList>
            <person name="Kallberg Y."/>
            <person name="Tangrot J."/>
            <person name="Rosling A."/>
        </authorList>
    </citation>
    <scope>NUCLEOTIDE SEQUENCE</scope>
    <source>
        <strain evidence="1">MA453B</strain>
    </source>
</reference>
<keyword evidence="2" id="KW-1185">Reference proteome</keyword>